<dbReference type="RefSeq" id="WP_092462703.1">
    <property type="nucleotide sequence ID" value="NZ_BJEE01000006.1"/>
</dbReference>
<dbReference type="PANTHER" id="PTHR43415">
    <property type="entry name" value="SPERMIDINE N(1)-ACETYLTRANSFERASE"/>
    <property type="match status" value="1"/>
</dbReference>
<dbReference type="InterPro" id="IPR016181">
    <property type="entry name" value="Acyl_CoA_acyltransferase"/>
</dbReference>
<feature type="domain" description="N-acetyltransferase" evidence="1">
    <location>
        <begin position="3"/>
        <end position="169"/>
    </location>
</feature>
<evidence type="ECO:0000313" key="3">
    <source>
        <dbReference type="Proteomes" id="UP000199268"/>
    </source>
</evidence>
<dbReference type="PROSITE" id="PS51186">
    <property type="entry name" value="GNAT"/>
    <property type="match status" value="1"/>
</dbReference>
<dbReference type="STRING" id="1505725.GA0061074_10714"/>
<dbReference type="InterPro" id="IPR000182">
    <property type="entry name" value="GNAT_dom"/>
</dbReference>
<reference evidence="3" key="1">
    <citation type="submission" date="2016-08" db="EMBL/GenBank/DDBJ databases">
        <authorList>
            <person name="Varghese N."/>
            <person name="Submissions Spin"/>
        </authorList>
    </citation>
    <scope>NUCLEOTIDE SEQUENCE [LARGE SCALE GENOMIC DNA]</scope>
    <source>
        <strain evidence="3">R-53094</strain>
    </source>
</reference>
<dbReference type="EMBL" id="FMAO01000007">
    <property type="protein sequence ID" value="SCB97957.1"/>
    <property type="molecule type" value="Genomic_DNA"/>
</dbReference>
<dbReference type="CDD" id="cd04301">
    <property type="entry name" value="NAT_SF"/>
    <property type="match status" value="1"/>
</dbReference>
<dbReference type="PANTHER" id="PTHR43415:SF3">
    <property type="entry name" value="GNAT-FAMILY ACETYLTRANSFERASE"/>
    <property type="match status" value="1"/>
</dbReference>
<evidence type="ECO:0000259" key="1">
    <source>
        <dbReference type="PROSITE" id="PS51186"/>
    </source>
</evidence>
<evidence type="ECO:0000313" key="2">
    <source>
        <dbReference type="EMBL" id="SCB97957.1"/>
    </source>
</evidence>
<dbReference type="SUPFAM" id="SSF55729">
    <property type="entry name" value="Acyl-CoA N-acyltransferases (Nat)"/>
    <property type="match status" value="1"/>
</dbReference>
<organism evidence="2 3">
    <name type="scientific">Weissella bombi</name>
    <dbReference type="NCBI Taxonomy" id="1505725"/>
    <lineage>
        <taxon>Bacteria</taxon>
        <taxon>Bacillati</taxon>
        <taxon>Bacillota</taxon>
        <taxon>Bacilli</taxon>
        <taxon>Lactobacillales</taxon>
        <taxon>Lactobacillaceae</taxon>
        <taxon>Weissella</taxon>
    </lineage>
</organism>
<keyword evidence="3" id="KW-1185">Reference proteome</keyword>
<protein>
    <submittedName>
        <fullName evidence="2">Protein N-acetyltransferase, RimJ/RimL family</fullName>
    </submittedName>
</protein>
<dbReference type="Proteomes" id="UP000199268">
    <property type="component" value="Unassembled WGS sequence"/>
</dbReference>
<name>A0A1C4ATR7_9LACO</name>
<dbReference type="Gene3D" id="3.40.630.30">
    <property type="match status" value="1"/>
</dbReference>
<dbReference type="GO" id="GO:0016747">
    <property type="term" value="F:acyltransferase activity, transferring groups other than amino-acyl groups"/>
    <property type="evidence" value="ECO:0007669"/>
    <property type="project" value="InterPro"/>
</dbReference>
<dbReference type="Pfam" id="PF00583">
    <property type="entry name" value="Acetyltransf_1"/>
    <property type="match status" value="1"/>
</dbReference>
<gene>
    <name evidence="2" type="ORF">GA0061074_10714</name>
</gene>
<keyword evidence="2" id="KW-0808">Transferase</keyword>
<dbReference type="AlphaFoldDB" id="A0A1C4ATR7"/>
<dbReference type="OrthoDB" id="9795206at2"/>
<proteinExistence type="predicted"/>
<accession>A0A1C4ATR7</accession>
<sequence>MEVFVRPAERQDAINLMQLIFQLQDESSTFLVEQDPNQIEPDEEADNIDILQTTTNNIMLVAKTDQGQLVGLASASALSGQPRIAEIGVAVLNDFQGHGLAQAMLAELLDWATTFSTVEKLVLTVQEKNTIAIHIYEKLGFEFVAGSETKILNSDHERVPAFDMALLVVK</sequence>